<evidence type="ECO:0000256" key="4">
    <source>
        <dbReference type="ARBA" id="ARBA00022960"/>
    </source>
</evidence>
<evidence type="ECO:0000256" key="3">
    <source>
        <dbReference type="ARBA" id="ARBA00022679"/>
    </source>
</evidence>
<proteinExistence type="inferred from homology"/>
<dbReference type="PANTHER" id="PTHR36699">
    <property type="entry name" value="LD-TRANSPEPTIDASE"/>
    <property type="match status" value="1"/>
</dbReference>
<gene>
    <name evidence="9" type="ORF">C0V70_15495</name>
</gene>
<feature type="active site" description="Nucleophile" evidence="7">
    <location>
        <position position="186"/>
    </location>
</feature>
<keyword evidence="6 7" id="KW-0961">Cell wall biogenesis/degradation</keyword>
<keyword evidence="10" id="KW-1185">Reference proteome</keyword>
<dbReference type="GO" id="GO:0009252">
    <property type="term" value="P:peptidoglycan biosynthetic process"/>
    <property type="evidence" value="ECO:0007669"/>
    <property type="project" value="UniProtKB-UniPathway"/>
</dbReference>
<dbReference type="Gene3D" id="2.40.440.10">
    <property type="entry name" value="L,D-transpeptidase catalytic domain-like"/>
    <property type="match status" value="1"/>
</dbReference>
<dbReference type="InterPro" id="IPR005490">
    <property type="entry name" value="LD_TPept_cat_dom"/>
</dbReference>
<dbReference type="GO" id="GO:0004180">
    <property type="term" value="F:carboxypeptidase activity"/>
    <property type="evidence" value="ECO:0007669"/>
    <property type="project" value="UniProtKB-ARBA"/>
</dbReference>
<evidence type="ECO:0000313" key="9">
    <source>
        <dbReference type="EMBL" id="AUN99486.1"/>
    </source>
</evidence>
<protein>
    <submittedName>
        <fullName evidence="9">L,D-transpeptidase catalytic domain protein</fullName>
    </submittedName>
</protein>
<dbReference type="EMBL" id="CP025704">
    <property type="protein sequence ID" value="AUN99486.1"/>
    <property type="molecule type" value="Genomic_DNA"/>
</dbReference>
<comment type="similarity">
    <text evidence="2">Belongs to the YkuD family.</text>
</comment>
<evidence type="ECO:0000256" key="7">
    <source>
        <dbReference type="PROSITE-ProRule" id="PRU01373"/>
    </source>
</evidence>
<evidence type="ECO:0000256" key="1">
    <source>
        <dbReference type="ARBA" id="ARBA00004752"/>
    </source>
</evidence>
<keyword evidence="4 7" id="KW-0133">Cell shape</keyword>
<dbReference type="PROSITE" id="PS52029">
    <property type="entry name" value="LD_TPASE"/>
    <property type="match status" value="1"/>
</dbReference>
<dbReference type="InterPro" id="IPR038063">
    <property type="entry name" value="Transpep_catalytic_dom"/>
</dbReference>
<dbReference type="SUPFAM" id="SSF141523">
    <property type="entry name" value="L,D-transpeptidase catalytic domain-like"/>
    <property type="match status" value="1"/>
</dbReference>
<feature type="domain" description="L,D-TPase catalytic" evidence="8">
    <location>
        <begin position="56"/>
        <end position="210"/>
    </location>
</feature>
<dbReference type="GO" id="GO:0008360">
    <property type="term" value="P:regulation of cell shape"/>
    <property type="evidence" value="ECO:0007669"/>
    <property type="project" value="UniProtKB-UniRule"/>
</dbReference>
<feature type="active site" description="Proton donor/acceptor" evidence="7">
    <location>
        <position position="147"/>
    </location>
</feature>
<name>A0A2K9NVF2_BACTC</name>
<dbReference type="KEGG" id="bsto:C0V70_15495"/>
<dbReference type="Proteomes" id="UP000235584">
    <property type="component" value="Chromosome"/>
</dbReference>
<evidence type="ECO:0000256" key="5">
    <source>
        <dbReference type="ARBA" id="ARBA00022984"/>
    </source>
</evidence>
<dbReference type="Pfam" id="PF03734">
    <property type="entry name" value="YkuD"/>
    <property type="match status" value="1"/>
</dbReference>
<keyword evidence="3" id="KW-0808">Transferase</keyword>
<evidence type="ECO:0000259" key="8">
    <source>
        <dbReference type="PROSITE" id="PS52029"/>
    </source>
</evidence>
<organism evidence="9 10">
    <name type="scientific">Bacteriovorax stolpii</name>
    <name type="common">Bdellovibrio stolpii</name>
    <dbReference type="NCBI Taxonomy" id="960"/>
    <lineage>
        <taxon>Bacteria</taxon>
        <taxon>Pseudomonadati</taxon>
        <taxon>Bdellovibrionota</taxon>
        <taxon>Bacteriovoracia</taxon>
        <taxon>Bacteriovoracales</taxon>
        <taxon>Bacteriovoracaceae</taxon>
        <taxon>Bacteriovorax</taxon>
    </lineage>
</organism>
<sequence length="211" mass="23671">MPLKIYIFFTVPWLSIERILVSGQFQLTLEGSVRTVLLALVLSITTSNVFAKSEVALVRVFKSERRLELVNKKDQVIKSYKVMLGRNPVGHKVQEGDNKTPEGNYELDMKNPESKFHKSLHVSYPNFKDKLKAKALGVKPGGDIMLHGLPNDFKEMTEWLNTVGLGGLADDLIRAALPYLDWTNGCIAVTDAEIDEIYGMLDVPTKIVIRP</sequence>
<evidence type="ECO:0000256" key="6">
    <source>
        <dbReference type="ARBA" id="ARBA00023316"/>
    </source>
</evidence>
<dbReference type="CDD" id="cd16913">
    <property type="entry name" value="YkuD_like"/>
    <property type="match status" value="1"/>
</dbReference>
<reference evidence="9 10" key="1">
    <citation type="submission" date="2018-01" db="EMBL/GenBank/DDBJ databases">
        <title>Complete genome sequence of Bacteriovorax stolpii DSM12778.</title>
        <authorList>
            <person name="Tang B."/>
            <person name="Chang J."/>
        </authorList>
    </citation>
    <scope>NUCLEOTIDE SEQUENCE [LARGE SCALE GENOMIC DNA]</scope>
    <source>
        <strain evidence="9 10">DSM 12778</strain>
    </source>
</reference>
<evidence type="ECO:0000313" key="10">
    <source>
        <dbReference type="Proteomes" id="UP000235584"/>
    </source>
</evidence>
<dbReference type="GO" id="GO:0071555">
    <property type="term" value="P:cell wall organization"/>
    <property type="evidence" value="ECO:0007669"/>
    <property type="project" value="UniProtKB-UniRule"/>
</dbReference>
<dbReference type="PANTHER" id="PTHR36699:SF1">
    <property type="entry name" value="L,D-TRANSPEPTIDASE YAFK-RELATED"/>
    <property type="match status" value="1"/>
</dbReference>
<keyword evidence="5 7" id="KW-0573">Peptidoglycan synthesis</keyword>
<comment type="pathway">
    <text evidence="1 7">Cell wall biogenesis; peptidoglycan biosynthesis.</text>
</comment>
<evidence type="ECO:0000256" key="2">
    <source>
        <dbReference type="ARBA" id="ARBA00005992"/>
    </source>
</evidence>
<dbReference type="AlphaFoldDB" id="A0A2K9NVF2"/>
<dbReference type="GO" id="GO:0016740">
    <property type="term" value="F:transferase activity"/>
    <property type="evidence" value="ECO:0007669"/>
    <property type="project" value="UniProtKB-KW"/>
</dbReference>
<dbReference type="UniPathway" id="UPA00219"/>
<accession>A0A2K9NVF2</accession>